<evidence type="ECO:0000256" key="7">
    <source>
        <dbReference type="SAM" id="MobiDB-lite"/>
    </source>
</evidence>
<evidence type="ECO:0000313" key="9">
    <source>
        <dbReference type="EMBL" id="CBZ52850.1"/>
    </source>
</evidence>
<dbReference type="GeneID" id="13442801"/>
<evidence type="ECO:0000256" key="2">
    <source>
        <dbReference type="ARBA" id="ARBA00005253"/>
    </source>
</evidence>
<keyword evidence="6" id="KW-0206">Cytoskeleton</keyword>
<dbReference type="PANTHER" id="PTHR23048">
    <property type="entry name" value="MYOSIN LIGHT CHAIN 1, 3"/>
    <property type="match status" value="1"/>
</dbReference>
<dbReference type="OrthoDB" id="26525at2759"/>
<dbReference type="FunCoup" id="F0VGK6">
    <property type="interactions" value="151"/>
</dbReference>
<feature type="region of interest" description="Disordered" evidence="7">
    <location>
        <begin position="29"/>
        <end position="51"/>
    </location>
</feature>
<dbReference type="EMBL" id="FR823389">
    <property type="protein sequence ID" value="CBZ52850.1"/>
    <property type="molecule type" value="Genomic_DNA"/>
</dbReference>
<evidence type="ECO:0000256" key="5">
    <source>
        <dbReference type="ARBA" id="ARBA00022837"/>
    </source>
</evidence>
<evidence type="ECO:0000259" key="8">
    <source>
        <dbReference type="PROSITE" id="PS50222"/>
    </source>
</evidence>
<feature type="domain" description="EF-hand" evidence="8">
    <location>
        <begin position="51"/>
        <end position="86"/>
    </location>
</feature>
<evidence type="ECO:0000256" key="1">
    <source>
        <dbReference type="ARBA" id="ARBA00004245"/>
    </source>
</evidence>
<keyword evidence="5" id="KW-0106">Calcium</keyword>
<proteinExistence type="inferred from homology"/>
<keyword evidence="3" id="KW-0479">Metal-binding</keyword>
<evidence type="ECO:0000256" key="4">
    <source>
        <dbReference type="ARBA" id="ARBA00022737"/>
    </source>
</evidence>
<comment type="similarity">
    <text evidence="2">Belongs to the centrin family.</text>
</comment>
<keyword evidence="4" id="KW-0677">Repeat</keyword>
<dbReference type="InterPro" id="IPR002048">
    <property type="entry name" value="EF_hand_dom"/>
</dbReference>
<dbReference type="CDD" id="cd00051">
    <property type="entry name" value="EFh"/>
    <property type="match status" value="2"/>
</dbReference>
<keyword evidence="6" id="KW-0963">Cytoplasm</keyword>
<dbReference type="InterPro" id="IPR018247">
    <property type="entry name" value="EF_Hand_1_Ca_BS"/>
</dbReference>
<dbReference type="GO" id="GO:0016460">
    <property type="term" value="C:myosin II complex"/>
    <property type="evidence" value="ECO:0007669"/>
    <property type="project" value="TreeGrafter"/>
</dbReference>
<reference evidence="9" key="1">
    <citation type="submission" date="2011-02" db="EMBL/GenBank/DDBJ databases">
        <authorList>
            <person name="Aslett M."/>
        </authorList>
    </citation>
    <scope>NUCLEOTIDE SEQUENCE</scope>
    <source>
        <strain evidence="9">Liverpool</strain>
    </source>
</reference>
<sequence>MLSRKPGIGALAEGSASSLSYRGSASATGAASAASGAAGRRRGARQELREEQKMEVKEAFDLFDTDKTGRIDYHELKVAMRALGFEVKKAEVLELMREYDKQNTGQIDYSDFLEIMTQKILERDPAEEMAKAFKLFDDDDTGKISLKNLRRVARELGENLSDDELQAMIDEFDRDCDGEISQEEFFAIMKQTSLY</sequence>
<evidence type="ECO:0000256" key="3">
    <source>
        <dbReference type="ARBA" id="ARBA00022723"/>
    </source>
</evidence>
<feature type="domain" description="EF-hand" evidence="8">
    <location>
        <begin position="160"/>
        <end position="195"/>
    </location>
</feature>
<dbReference type="InParanoid" id="F0VGK6"/>
<dbReference type="GO" id="GO:0005509">
    <property type="term" value="F:calcium ion binding"/>
    <property type="evidence" value="ECO:0007669"/>
    <property type="project" value="InterPro"/>
</dbReference>
<evidence type="ECO:0000256" key="6">
    <source>
        <dbReference type="ARBA" id="ARBA00023212"/>
    </source>
</evidence>
<dbReference type="SUPFAM" id="SSF47473">
    <property type="entry name" value="EF-hand"/>
    <property type="match status" value="1"/>
</dbReference>
<dbReference type="SMART" id="SM00054">
    <property type="entry name" value="EFh"/>
    <property type="match status" value="4"/>
</dbReference>
<dbReference type="EMBL" id="LN714482">
    <property type="protein sequence ID" value="CEL66830.1"/>
    <property type="molecule type" value="Genomic_DNA"/>
</dbReference>
<dbReference type="OMA" id="EFFMIMK"/>
<dbReference type="VEuPathDB" id="ToxoDB:NCLIV_026390"/>
<keyword evidence="11" id="KW-1185">Reference proteome</keyword>
<name>F0VGK6_NEOCL</name>
<dbReference type="InterPro" id="IPR011992">
    <property type="entry name" value="EF-hand-dom_pair"/>
</dbReference>
<organism evidence="9 11">
    <name type="scientific">Neospora caninum (strain Liverpool)</name>
    <dbReference type="NCBI Taxonomy" id="572307"/>
    <lineage>
        <taxon>Eukaryota</taxon>
        <taxon>Sar</taxon>
        <taxon>Alveolata</taxon>
        <taxon>Apicomplexa</taxon>
        <taxon>Conoidasida</taxon>
        <taxon>Coccidia</taxon>
        <taxon>Eucoccidiorida</taxon>
        <taxon>Eimeriorina</taxon>
        <taxon>Sarcocystidae</taxon>
        <taxon>Neospora</taxon>
    </lineage>
</organism>
<comment type="subcellular location">
    <subcellularLocation>
        <location evidence="1">Cytoplasm</location>
        <location evidence="1">Cytoskeleton</location>
    </subcellularLocation>
</comment>
<accession>F0VGK6</accession>
<dbReference type="eggNOG" id="KOG0028">
    <property type="taxonomic scope" value="Eukaryota"/>
</dbReference>
<evidence type="ECO:0000313" key="11">
    <source>
        <dbReference type="Proteomes" id="UP000007494"/>
    </source>
</evidence>
<dbReference type="InterPro" id="IPR050230">
    <property type="entry name" value="CALM/Myosin/TropC-like"/>
</dbReference>
<dbReference type="PROSITE" id="PS00018">
    <property type="entry name" value="EF_HAND_1"/>
    <property type="match status" value="2"/>
</dbReference>
<feature type="compositionally biased region" description="Low complexity" evidence="7">
    <location>
        <begin position="29"/>
        <end position="38"/>
    </location>
</feature>
<dbReference type="Proteomes" id="UP000007494">
    <property type="component" value="Chromosome VIIb"/>
</dbReference>
<evidence type="ECO:0000313" key="10">
    <source>
        <dbReference type="EMBL" id="CEL66830.1"/>
    </source>
</evidence>
<reference evidence="9" key="2">
    <citation type="submission" date="2011-03" db="EMBL/GenBank/DDBJ databases">
        <title>Comparative genomics and transcriptomics of Neospora caninum and Toxoplasma gondii.</title>
        <authorList>
            <person name="Reid A.J."/>
            <person name="Sohal A."/>
            <person name="Harris D."/>
            <person name="Quail M."/>
            <person name="Sanders M."/>
            <person name="Berriman M."/>
            <person name="Wastling J.M."/>
            <person name="Pain A."/>
        </authorList>
    </citation>
    <scope>NUCLEOTIDE SEQUENCE</scope>
    <source>
        <strain evidence="9">Liverpool</strain>
    </source>
</reference>
<dbReference type="RefSeq" id="XP_003882882.1">
    <property type="nucleotide sequence ID" value="XM_003882833.1"/>
</dbReference>
<dbReference type="PROSITE" id="PS50222">
    <property type="entry name" value="EF_HAND_2"/>
    <property type="match status" value="4"/>
</dbReference>
<reference evidence="10" key="4">
    <citation type="journal article" date="2015" name="PLoS ONE">
        <title>Comprehensive Evaluation of Toxoplasma gondii VEG and Neospora caninum LIV Genomes with Tachyzoite Stage Transcriptome and Proteome Defines Novel Transcript Features.</title>
        <authorList>
            <person name="Ramaprasad A."/>
            <person name="Mourier T."/>
            <person name="Naeem R."/>
            <person name="Malas T.B."/>
            <person name="Moussa E."/>
            <person name="Panigrahi A."/>
            <person name="Vermont S.J."/>
            <person name="Otto T.D."/>
            <person name="Wastling J."/>
            <person name="Pain A."/>
        </authorList>
    </citation>
    <scope>NUCLEOTIDE SEQUENCE</scope>
    <source>
        <strain evidence="10">Liverpool</strain>
    </source>
</reference>
<feature type="domain" description="EF-hand" evidence="8">
    <location>
        <begin position="87"/>
        <end position="122"/>
    </location>
</feature>
<protein>
    <submittedName>
        <fullName evidence="10">Centrin, putative</fullName>
    </submittedName>
    <submittedName>
        <fullName evidence="9">Putative centrin</fullName>
    </submittedName>
</protein>
<gene>
    <name evidence="10" type="ORF">BN1204_026390</name>
    <name evidence="9" type="ORF">NCLIV_026390</name>
</gene>
<dbReference type="FunFam" id="1.10.238.10:FF:000077">
    <property type="entry name" value="Centrin 1"/>
    <property type="match status" value="1"/>
</dbReference>
<dbReference type="PANTHER" id="PTHR23048:SF59">
    <property type="entry name" value="EF-HAND SUPERFAMILY PROTEIN"/>
    <property type="match status" value="1"/>
</dbReference>
<feature type="domain" description="EF-hand" evidence="8">
    <location>
        <begin position="124"/>
        <end position="159"/>
    </location>
</feature>
<reference evidence="11" key="3">
    <citation type="journal article" date="2012" name="PLoS Pathog.">
        <title>Comparative genomics of the apicomplexan parasites Toxoplasma gondii and Neospora caninum: Coccidia differing in host range and transmission strategy.</title>
        <authorList>
            <person name="Reid A.J."/>
            <person name="Vermont S.J."/>
            <person name="Cotton J.A."/>
            <person name="Harris D."/>
            <person name="Hill-Cawthorne G.A."/>
            <person name="Konen-Waisman S."/>
            <person name="Latham S.M."/>
            <person name="Mourier T."/>
            <person name="Norton R."/>
            <person name="Quail M.A."/>
            <person name="Sanders M."/>
            <person name="Shanmugam D."/>
            <person name="Sohal A."/>
            <person name="Wasmuth J.D."/>
            <person name="Brunk B."/>
            <person name="Grigg M.E."/>
            <person name="Howard J.C."/>
            <person name="Parkinson J."/>
            <person name="Roos D.S."/>
            <person name="Trees A.J."/>
            <person name="Berriman M."/>
            <person name="Pain A."/>
            <person name="Wastling J.M."/>
        </authorList>
    </citation>
    <scope>NUCLEOTIDE SEQUENCE [LARGE SCALE GENOMIC DNA]</scope>
    <source>
        <strain evidence="11">Liverpool</strain>
    </source>
</reference>
<dbReference type="AlphaFoldDB" id="F0VGK6"/>
<dbReference type="Pfam" id="PF13499">
    <property type="entry name" value="EF-hand_7"/>
    <property type="match status" value="2"/>
</dbReference>
<dbReference type="Gene3D" id="1.10.238.10">
    <property type="entry name" value="EF-hand"/>
    <property type="match status" value="2"/>
</dbReference>